<evidence type="ECO:0000256" key="4">
    <source>
        <dbReference type="ARBA" id="ARBA00022434"/>
    </source>
</evidence>
<gene>
    <name evidence="13" type="ORF">BCR44DRAFT_102512</name>
</gene>
<comment type="subcellular location">
    <subcellularLocation>
        <location evidence="1">Mitochondrion</location>
    </subcellularLocation>
</comment>
<feature type="non-terminal residue" evidence="13">
    <location>
        <position position="113"/>
    </location>
</feature>
<keyword evidence="11" id="KW-0496">Mitochondrion</keyword>
<evidence type="ECO:0000256" key="11">
    <source>
        <dbReference type="ARBA" id="ARBA00023128"/>
    </source>
</evidence>
<name>A0A1Y2HJI4_9FUNG</name>
<evidence type="ECO:0000256" key="1">
    <source>
        <dbReference type="ARBA" id="ARBA00004173"/>
    </source>
</evidence>
<keyword evidence="4" id="KW-0409">Iron storage</keyword>
<dbReference type="GO" id="GO:0008198">
    <property type="term" value="F:ferrous iron binding"/>
    <property type="evidence" value="ECO:0007669"/>
    <property type="project" value="TreeGrafter"/>
</dbReference>
<dbReference type="GO" id="GO:0005739">
    <property type="term" value="C:mitochondrion"/>
    <property type="evidence" value="ECO:0007669"/>
    <property type="project" value="UniProtKB-SubCell"/>
</dbReference>
<evidence type="ECO:0000256" key="6">
    <source>
        <dbReference type="ARBA" id="ARBA00022496"/>
    </source>
</evidence>
<keyword evidence="14" id="KW-1185">Reference proteome</keyword>
<evidence type="ECO:0000256" key="3">
    <source>
        <dbReference type="ARBA" id="ARBA00013107"/>
    </source>
</evidence>
<dbReference type="Gene3D" id="3.30.920.10">
    <property type="entry name" value="Frataxin/CyaY"/>
    <property type="match status" value="1"/>
</dbReference>
<dbReference type="STRING" id="765915.A0A1Y2HJI4"/>
<dbReference type="PROSITE" id="PS01344">
    <property type="entry name" value="FRATAXIN_1"/>
    <property type="match status" value="1"/>
</dbReference>
<evidence type="ECO:0000313" key="13">
    <source>
        <dbReference type="EMBL" id="ORZ34736.1"/>
    </source>
</evidence>
<organism evidence="13 14">
    <name type="scientific">Catenaria anguillulae PL171</name>
    <dbReference type="NCBI Taxonomy" id="765915"/>
    <lineage>
        <taxon>Eukaryota</taxon>
        <taxon>Fungi</taxon>
        <taxon>Fungi incertae sedis</taxon>
        <taxon>Blastocladiomycota</taxon>
        <taxon>Blastocladiomycetes</taxon>
        <taxon>Blastocladiales</taxon>
        <taxon>Catenariaceae</taxon>
        <taxon>Catenaria</taxon>
    </lineage>
</organism>
<comment type="similarity">
    <text evidence="2">Belongs to the frataxin family.</text>
</comment>
<keyword evidence="8" id="KW-0560">Oxidoreductase</keyword>
<dbReference type="GO" id="GO:0051537">
    <property type="term" value="F:2 iron, 2 sulfur cluster binding"/>
    <property type="evidence" value="ECO:0007669"/>
    <property type="project" value="TreeGrafter"/>
</dbReference>
<keyword evidence="9" id="KW-0408">Iron</keyword>
<keyword evidence="5" id="KW-0813">Transport</keyword>
<comment type="caution">
    <text evidence="13">The sequence shown here is derived from an EMBL/GenBank/DDBJ whole genome shotgun (WGS) entry which is preliminary data.</text>
</comment>
<dbReference type="PROSITE" id="PS50810">
    <property type="entry name" value="FRATAXIN_2"/>
    <property type="match status" value="1"/>
</dbReference>
<dbReference type="PRINTS" id="PR00904">
    <property type="entry name" value="FRATAXIN"/>
</dbReference>
<dbReference type="EC" id="1.16.3.1" evidence="3"/>
<dbReference type="EMBL" id="MCFL01000026">
    <property type="protein sequence ID" value="ORZ34736.1"/>
    <property type="molecule type" value="Genomic_DNA"/>
</dbReference>
<dbReference type="SMART" id="SM01219">
    <property type="entry name" value="Frataxin_Cyay"/>
    <property type="match status" value="1"/>
</dbReference>
<dbReference type="AlphaFoldDB" id="A0A1Y2HJI4"/>
<reference evidence="13 14" key="1">
    <citation type="submission" date="2016-07" db="EMBL/GenBank/DDBJ databases">
        <title>Pervasive Adenine N6-methylation of Active Genes in Fungi.</title>
        <authorList>
            <consortium name="DOE Joint Genome Institute"/>
            <person name="Mondo S.J."/>
            <person name="Dannebaum R.O."/>
            <person name="Kuo R.C."/>
            <person name="Labutti K."/>
            <person name="Haridas S."/>
            <person name="Kuo A."/>
            <person name="Salamov A."/>
            <person name="Ahrendt S.R."/>
            <person name="Lipzen A."/>
            <person name="Sullivan W."/>
            <person name="Andreopoulos W.B."/>
            <person name="Clum A."/>
            <person name="Lindquist E."/>
            <person name="Daum C."/>
            <person name="Ramamoorthy G.K."/>
            <person name="Gryganskyi A."/>
            <person name="Culley D."/>
            <person name="Magnuson J.K."/>
            <person name="James T.Y."/>
            <person name="O'Malley M.A."/>
            <person name="Stajich J.E."/>
            <person name="Spatafora J.W."/>
            <person name="Visel A."/>
            <person name="Grigoriev I.V."/>
        </authorList>
    </citation>
    <scope>NUCLEOTIDE SEQUENCE [LARGE SCALE GENOMIC DNA]</scope>
    <source>
        <strain evidence="13 14">PL171</strain>
    </source>
</reference>
<dbReference type="PANTHER" id="PTHR16821:SF2">
    <property type="entry name" value="FRATAXIN, MITOCHONDRIAL"/>
    <property type="match status" value="1"/>
</dbReference>
<dbReference type="GO" id="GO:0004322">
    <property type="term" value="F:ferroxidase activity"/>
    <property type="evidence" value="ECO:0007669"/>
    <property type="project" value="UniProtKB-EC"/>
</dbReference>
<sequence length="113" mass="12785">NSSLSDSDYHRHADATLERLLEALETLGDEIELAGYDVTYTSGVLNVKLGVHGTYVLNKQPPNKQVWMSSPVSGPRRFDWCEVRKVWVDSRQDAKVADELVEVLVKELDELLE</sequence>
<dbReference type="SUPFAM" id="SSF55387">
    <property type="entry name" value="Frataxin/Nqo15-like"/>
    <property type="match status" value="1"/>
</dbReference>
<dbReference type="GO" id="GO:0006826">
    <property type="term" value="P:iron ion transport"/>
    <property type="evidence" value="ECO:0007669"/>
    <property type="project" value="UniProtKB-KW"/>
</dbReference>
<dbReference type="GO" id="GO:0008199">
    <property type="term" value="F:ferric iron binding"/>
    <property type="evidence" value="ECO:0007669"/>
    <property type="project" value="InterPro"/>
</dbReference>
<dbReference type="InterPro" id="IPR002908">
    <property type="entry name" value="Frataxin/CyaY"/>
</dbReference>
<dbReference type="Proteomes" id="UP000193411">
    <property type="component" value="Unassembled WGS sequence"/>
</dbReference>
<dbReference type="NCBIfam" id="TIGR03421">
    <property type="entry name" value="FeS_CyaY"/>
    <property type="match status" value="1"/>
</dbReference>
<dbReference type="GO" id="GO:0016226">
    <property type="term" value="P:iron-sulfur cluster assembly"/>
    <property type="evidence" value="ECO:0007669"/>
    <property type="project" value="InterPro"/>
</dbReference>
<evidence type="ECO:0000256" key="5">
    <source>
        <dbReference type="ARBA" id="ARBA00022448"/>
    </source>
</evidence>
<dbReference type="GO" id="GO:0006879">
    <property type="term" value="P:intracellular iron ion homeostasis"/>
    <property type="evidence" value="ECO:0007669"/>
    <property type="project" value="UniProtKB-KW"/>
</dbReference>
<keyword evidence="6" id="KW-0410">Iron transport</keyword>
<dbReference type="InterPro" id="IPR036524">
    <property type="entry name" value="Frataxin/CyaY_sf"/>
</dbReference>
<keyword evidence="7" id="KW-0809">Transit peptide</keyword>
<proteinExistence type="inferred from homology"/>
<protein>
    <recommendedName>
        <fullName evidence="3">ferroxidase</fullName>
        <ecNumber evidence="3">1.16.3.1</ecNumber>
    </recommendedName>
</protein>
<dbReference type="InterPro" id="IPR017789">
    <property type="entry name" value="Frataxin"/>
</dbReference>
<dbReference type="PANTHER" id="PTHR16821">
    <property type="entry name" value="FRATAXIN"/>
    <property type="match status" value="1"/>
</dbReference>
<evidence type="ECO:0000256" key="8">
    <source>
        <dbReference type="ARBA" id="ARBA00023002"/>
    </source>
</evidence>
<dbReference type="GO" id="GO:0034986">
    <property type="term" value="F:iron chaperone activity"/>
    <property type="evidence" value="ECO:0007669"/>
    <property type="project" value="TreeGrafter"/>
</dbReference>
<evidence type="ECO:0000313" key="14">
    <source>
        <dbReference type="Proteomes" id="UP000193411"/>
    </source>
</evidence>
<keyword evidence="10" id="KW-0406">Ion transport</keyword>
<dbReference type="InterPro" id="IPR020895">
    <property type="entry name" value="Frataxin_CS"/>
</dbReference>
<dbReference type="OrthoDB" id="1897642at2759"/>
<dbReference type="NCBIfam" id="TIGR03422">
    <property type="entry name" value="mito_frataxin"/>
    <property type="match status" value="1"/>
</dbReference>
<evidence type="ECO:0000256" key="12">
    <source>
        <dbReference type="ARBA" id="ARBA00047990"/>
    </source>
</evidence>
<dbReference type="Pfam" id="PF01491">
    <property type="entry name" value="Frataxin_Cyay"/>
    <property type="match status" value="1"/>
</dbReference>
<evidence type="ECO:0000256" key="7">
    <source>
        <dbReference type="ARBA" id="ARBA00022946"/>
    </source>
</evidence>
<feature type="non-terminal residue" evidence="13">
    <location>
        <position position="1"/>
    </location>
</feature>
<comment type="catalytic activity">
    <reaction evidence="12">
        <text>4 Fe(2+) + O2 + 4 H(+) = 4 Fe(3+) + 2 H2O</text>
        <dbReference type="Rhea" id="RHEA:11148"/>
        <dbReference type="ChEBI" id="CHEBI:15377"/>
        <dbReference type="ChEBI" id="CHEBI:15378"/>
        <dbReference type="ChEBI" id="CHEBI:15379"/>
        <dbReference type="ChEBI" id="CHEBI:29033"/>
        <dbReference type="ChEBI" id="CHEBI:29034"/>
        <dbReference type="EC" id="1.16.3.1"/>
    </reaction>
</comment>
<accession>A0A1Y2HJI4</accession>
<evidence type="ECO:0000256" key="9">
    <source>
        <dbReference type="ARBA" id="ARBA00023004"/>
    </source>
</evidence>
<evidence type="ECO:0000256" key="10">
    <source>
        <dbReference type="ARBA" id="ARBA00023065"/>
    </source>
</evidence>
<evidence type="ECO:0000256" key="2">
    <source>
        <dbReference type="ARBA" id="ARBA00008183"/>
    </source>
</evidence>